<dbReference type="VEuPathDB" id="FungiDB:CAGL0J02816g"/>
<dbReference type="OMA" id="GWYHIPQ"/>
<dbReference type="VEuPathDB" id="FungiDB:GWK60_J02629"/>
<dbReference type="FunFam" id="3.60.130.20:FF:000002">
    <property type="entry name" value="Prolyl 3,4-dihydroxylase TPA1"/>
    <property type="match status" value="1"/>
</dbReference>
<comment type="subcellular location">
    <subcellularLocation>
        <location evidence="2">Nucleus</location>
    </subcellularLocation>
</comment>
<evidence type="ECO:0000256" key="4">
    <source>
        <dbReference type="ARBA" id="ARBA00022723"/>
    </source>
</evidence>
<dbReference type="GO" id="GO:0031418">
    <property type="term" value="F:L-ascorbic acid binding"/>
    <property type="evidence" value="ECO:0007669"/>
    <property type="project" value="UniProtKB-KW"/>
</dbReference>
<dbReference type="GO" id="GO:0000288">
    <property type="term" value="P:nuclear-transcribed mRNA catabolic process, deadenylation-dependent decay"/>
    <property type="evidence" value="ECO:0007669"/>
    <property type="project" value="EnsemblFungi"/>
</dbReference>
<dbReference type="GO" id="GO:0008198">
    <property type="term" value="F:ferrous iron binding"/>
    <property type="evidence" value="ECO:0007669"/>
    <property type="project" value="EnsemblFungi"/>
</dbReference>
<dbReference type="GO" id="GO:0032436">
    <property type="term" value="P:positive regulation of proteasomal ubiquitin-dependent protein catabolic process"/>
    <property type="evidence" value="ECO:0007669"/>
    <property type="project" value="EnsemblFungi"/>
</dbReference>
<dbReference type="VEuPathDB" id="FungiDB:B1J91_J02816g"/>
<gene>
    <name evidence="14" type="ORF">AO440_002903</name>
</gene>
<evidence type="ECO:0000256" key="7">
    <source>
        <dbReference type="ARBA" id="ARBA00023002"/>
    </source>
</evidence>
<evidence type="ECO:0000313" key="14">
    <source>
        <dbReference type="EMBL" id="KTA95890.1"/>
    </source>
</evidence>
<evidence type="ECO:0000313" key="15">
    <source>
        <dbReference type="Proteomes" id="UP000054886"/>
    </source>
</evidence>
<evidence type="ECO:0000256" key="1">
    <source>
        <dbReference type="ARBA" id="ARBA00001961"/>
    </source>
</evidence>
<dbReference type="GO" id="GO:0008143">
    <property type="term" value="F:poly(A) binding"/>
    <property type="evidence" value="ECO:0007669"/>
    <property type="project" value="EnsemblFungi"/>
</dbReference>
<dbReference type="AlphaFoldDB" id="A0A0W0E5U7"/>
<comment type="catalytic activity">
    <reaction evidence="11">
        <text>[ribosomal protein uS12]-(3S)-3-hydroxy-L-proline + 2-oxoglutarate + O2 = [ribosomal protein uS12]-(3S)-3,4-dihydroxy-L-proline + succinate + CO2</text>
        <dbReference type="Rhea" id="RHEA:54160"/>
        <dbReference type="Rhea" id="RHEA-COMP:13817"/>
        <dbReference type="Rhea" id="RHEA-COMP:13818"/>
        <dbReference type="ChEBI" id="CHEBI:15379"/>
        <dbReference type="ChEBI" id="CHEBI:16526"/>
        <dbReference type="ChEBI" id="CHEBI:16810"/>
        <dbReference type="ChEBI" id="CHEBI:30031"/>
        <dbReference type="ChEBI" id="CHEBI:85428"/>
        <dbReference type="ChEBI" id="CHEBI:138052"/>
    </reaction>
</comment>
<dbReference type="PANTHER" id="PTHR12117:SF0">
    <property type="entry name" value="PROLYL 3-HYDROXYLASE OGFOD1"/>
    <property type="match status" value="1"/>
</dbReference>
<dbReference type="InterPro" id="IPR019601">
    <property type="entry name" value="Oxoglutarate/Fe-dep_Oase_C"/>
</dbReference>
<evidence type="ECO:0000256" key="12">
    <source>
        <dbReference type="ARBA" id="ARBA00081607"/>
    </source>
</evidence>
<dbReference type="InterPro" id="IPR051842">
    <property type="entry name" value="uS12_prolyl_hydroxylase"/>
</dbReference>
<sequence length="625" mass="72154">MKRKAEAQENGNKQLDLEEDKVKGLFNQKLWTPEFREGLKNQIDSSAPYNWGNISGLVNDDLLRAVRKEIETEIHFTKKETDIYKVNQSGDLANLSGLNWDDLSRLPNMYKLRQILYSDVYRDLIGYVTGAGKLSGSKMDMSVNTYTKGCHLLTHDDVIGSRRISFILYLPDPDRKWKPQYGGGLRLFSSILPNIPETDPCAKFVPQFNEIAFFKVLPGFSFHDVEEVKVDKHRLSIQGWYHFPQPGEPGYTPGQEEAWVKNNTSTLTQLETNVLQDFEYPKQERDILPYHQVKHFEKVLYAADGKKIDEDEVKSVVQDTDSLSEKEYKYLSQYISAEHLTKEGIKKLQEQFLENSTLQIKDFLNEEVSELLKKMIKTEELEKACPYMAKDVETPWQTAMPSHKWRYMYIDGKNPRKLLKASDIMEALNNEELPNFELLRETLPKDGSVDVELKLIDLAIFYKSTIFKKYLALLTALCPLSEQILIRRFRPGNDFTLATQCRLNEFLQDVEGILPSILVGNLCLTPSSGWESGEVGGYELYMMDDENTEEEERMHKDVEDASVYRTDDNGDSVLVNNPPSWNTFNLVLRDQSVLEFVKYVSCAAKSSRWDVKMEWDVKYVGEDNE</sequence>
<dbReference type="VEuPathDB" id="FungiDB:GW608_J02673"/>
<dbReference type="FunFam" id="2.60.120.620:FF:000014">
    <property type="entry name" value="Prolyl 3,4-dihydroxylase TPA1"/>
    <property type="match status" value="1"/>
</dbReference>
<evidence type="ECO:0000256" key="2">
    <source>
        <dbReference type="ARBA" id="ARBA00004123"/>
    </source>
</evidence>
<keyword evidence="5" id="KW-0847">Vitamin C</keyword>
<dbReference type="OrthoDB" id="430522at2759"/>
<comment type="catalytic activity">
    <reaction evidence="10">
        <text>[ribosomal protein uS12]-L-proline + 2-oxoglutarate + O2 = [ribosomal protein uS12]-(3S)-3-hydroxy-L-proline + succinate + CO2</text>
        <dbReference type="Rhea" id="RHEA:54156"/>
        <dbReference type="Rhea" id="RHEA-COMP:13816"/>
        <dbReference type="Rhea" id="RHEA-COMP:13818"/>
        <dbReference type="ChEBI" id="CHEBI:15379"/>
        <dbReference type="ChEBI" id="CHEBI:16526"/>
        <dbReference type="ChEBI" id="CHEBI:16810"/>
        <dbReference type="ChEBI" id="CHEBI:30031"/>
        <dbReference type="ChEBI" id="CHEBI:50342"/>
        <dbReference type="ChEBI" id="CHEBI:85428"/>
    </reaction>
</comment>
<dbReference type="PANTHER" id="PTHR12117">
    <property type="entry name" value="HISTONE ACETYLTRANSFERASE COMPLEX"/>
    <property type="match status" value="1"/>
</dbReference>
<evidence type="ECO:0000256" key="10">
    <source>
        <dbReference type="ARBA" id="ARBA00047444"/>
    </source>
</evidence>
<dbReference type="VEuPathDB" id="FungiDB:GVI51_J02651"/>
<keyword evidence="7" id="KW-0560">Oxidoreductase</keyword>
<keyword evidence="4" id="KW-0479">Metal-binding</keyword>
<dbReference type="GO" id="GO:2000639">
    <property type="term" value="P:negative regulation of SREBP signaling pathway"/>
    <property type="evidence" value="ECO:0007669"/>
    <property type="project" value="EnsemblFungi"/>
</dbReference>
<feature type="domain" description="Fe2OG dioxygenase" evidence="13">
    <location>
        <begin position="137"/>
        <end position="243"/>
    </location>
</feature>
<dbReference type="InterPro" id="IPR039558">
    <property type="entry name" value="TPA1/OFD1_N"/>
</dbReference>
<evidence type="ECO:0000256" key="5">
    <source>
        <dbReference type="ARBA" id="ARBA00022896"/>
    </source>
</evidence>
<evidence type="ECO:0000259" key="13">
    <source>
        <dbReference type="PROSITE" id="PS51471"/>
    </source>
</evidence>
<dbReference type="GO" id="GO:0006415">
    <property type="term" value="P:translational termination"/>
    <property type="evidence" value="ECO:0007669"/>
    <property type="project" value="EnsemblFungi"/>
</dbReference>
<dbReference type="Gene3D" id="2.60.120.620">
    <property type="entry name" value="q2cbj1_9rhob like domain"/>
    <property type="match status" value="1"/>
</dbReference>
<dbReference type="GO" id="GO:0005634">
    <property type="term" value="C:nucleus"/>
    <property type="evidence" value="ECO:0007669"/>
    <property type="project" value="UniProtKB-SubCell"/>
</dbReference>
<dbReference type="GO" id="GO:0140311">
    <property type="term" value="F:protein sequestering activity"/>
    <property type="evidence" value="ECO:0007669"/>
    <property type="project" value="EnsemblFungi"/>
</dbReference>
<dbReference type="PhylomeDB" id="A0A0W0E5U7"/>
<comment type="cofactor">
    <cofactor evidence="1">
        <name>L-ascorbate</name>
        <dbReference type="ChEBI" id="CHEBI:38290"/>
    </cofactor>
</comment>
<dbReference type="InterPro" id="IPR043044">
    <property type="entry name" value="TPA1/Ofd1_C"/>
</dbReference>
<dbReference type="GO" id="GO:0006449">
    <property type="term" value="P:regulation of translational termination"/>
    <property type="evidence" value="ECO:0007669"/>
    <property type="project" value="EnsemblFungi"/>
</dbReference>
<evidence type="ECO:0000256" key="9">
    <source>
        <dbReference type="ARBA" id="ARBA00023242"/>
    </source>
</evidence>
<comment type="similarity">
    <text evidence="3">Belongs to the TPA1 family.</text>
</comment>
<dbReference type="Pfam" id="PF13661">
    <property type="entry name" value="2OG-FeII_Oxy_4"/>
    <property type="match status" value="1"/>
</dbReference>
<dbReference type="SMART" id="SM00702">
    <property type="entry name" value="P4Hc"/>
    <property type="match status" value="1"/>
</dbReference>
<dbReference type="GO" id="GO:0006450">
    <property type="term" value="P:regulation of translational fidelity"/>
    <property type="evidence" value="ECO:0007669"/>
    <property type="project" value="EnsemblFungi"/>
</dbReference>
<organism evidence="14 15">
    <name type="scientific">Candida glabrata</name>
    <name type="common">Yeast</name>
    <name type="synonym">Torulopsis glabrata</name>
    <dbReference type="NCBI Taxonomy" id="5478"/>
    <lineage>
        <taxon>Eukaryota</taxon>
        <taxon>Fungi</taxon>
        <taxon>Dikarya</taxon>
        <taxon>Ascomycota</taxon>
        <taxon>Saccharomycotina</taxon>
        <taxon>Saccharomycetes</taxon>
        <taxon>Saccharomycetales</taxon>
        <taxon>Saccharomycetaceae</taxon>
        <taxon>Nakaseomyces</taxon>
    </lineage>
</organism>
<dbReference type="GO" id="GO:0071456">
    <property type="term" value="P:cellular response to hypoxia"/>
    <property type="evidence" value="ECO:0007669"/>
    <property type="project" value="EnsemblFungi"/>
</dbReference>
<accession>A0A0W0E5U7</accession>
<name>A0A0W0E5U7_CANGB</name>
<comment type="caution">
    <text evidence="14">The sequence shown here is derived from an EMBL/GenBank/DDBJ whole genome shotgun (WGS) entry which is preliminary data.</text>
</comment>
<evidence type="ECO:0000256" key="8">
    <source>
        <dbReference type="ARBA" id="ARBA00023004"/>
    </source>
</evidence>
<keyword evidence="9" id="KW-0539">Nucleus</keyword>
<evidence type="ECO:0000256" key="3">
    <source>
        <dbReference type="ARBA" id="ARBA00007443"/>
    </source>
</evidence>
<dbReference type="InterPro" id="IPR006620">
    <property type="entry name" value="Pro_4_hyd_alph"/>
</dbReference>
<proteinExistence type="inferred from homology"/>
<dbReference type="Gene3D" id="3.60.130.20">
    <property type="entry name" value="Oxoglutarate/iron-dependent oxygenase, C-terminal degradation domain"/>
    <property type="match status" value="1"/>
</dbReference>
<dbReference type="GO" id="GO:0019826">
    <property type="term" value="F:oxygen sensor activity"/>
    <property type="evidence" value="ECO:0007669"/>
    <property type="project" value="EnsemblFungi"/>
</dbReference>
<evidence type="ECO:0000256" key="6">
    <source>
        <dbReference type="ARBA" id="ARBA00022964"/>
    </source>
</evidence>
<keyword evidence="8" id="KW-0408">Iron</keyword>
<dbReference type="EMBL" id="LLZZ01000178">
    <property type="protein sequence ID" value="KTA95890.1"/>
    <property type="molecule type" value="Genomic_DNA"/>
</dbReference>
<dbReference type="GO" id="GO:0031543">
    <property type="term" value="F:peptidyl-proline dioxygenase activity"/>
    <property type="evidence" value="ECO:0007669"/>
    <property type="project" value="EnsemblFungi"/>
</dbReference>
<keyword evidence="6" id="KW-0223">Dioxygenase</keyword>
<dbReference type="InterPro" id="IPR005123">
    <property type="entry name" value="Oxoglu/Fe-dep_dioxygenase_dom"/>
</dbReference>
<dbReference type="Pfam" id="PF10637">
    <property type="entry name" value="Ofd1_CTDD"/>
    <property type="match status" value="1"/>
</dbReference>
<evidence type="ECO:0000256" key="11">
    <source>
        <dbReference type="ARBA" id="ARBA00051966"/>
    </source>
</evidence>
<dbReference type="GO" id="GO:0005737">
    <property type="term" value="C:cytoplasm"/>
    <property type="evidence" value="ECO:0007669"/>
    <property type="project" value="TreeGrafter"/>
</dbReference>
<reference evidence="14 15" key="1">
    <citation type="submission" date="2015-10" db="EMBL/GenBank/DDBJ databases">
        <title>Draft genomes sequences of Candida glabrata isolates 1A, 1B, 2A, 2B, 3A and 3B.</title>
        <authorList>
            <person name="Haavelsrud O.E."/>
            <person name="Gaustad P."/>
        </authorList>
    </citation>
    <scope>NUCLEOTIDE SEQUENCE [LARGE SCALE GENOMIC DNA]</scope>
    <source>
        <strain evidence="14">910700640</strain>
    </source>
</reference>
<dbReference type="Proteomes" id="UP000054886">
    <property type="component" value="Unassembled WGS sequence"/>
</dbReference>
<protein>
    <recommendedName>
        <fullName evidence="12">uS12 prolyl 3,4-dihydroxylase</fullName>
    </recommendedName>
</protein>
<dbReference type="PROSITE" id="PS51471">
    <property type="entry name" value="FE2OG_OXY"/>
    <property type="match status" value="1"/>
</dbReference>